<reference evidence="2 3" key="1">
    <citation type="submission" date="2024-09" db="EMBL/GenBank/DDBJ databases">
        <authorList>
            <person name="Sun Q."/>
            <person name="Mori K."/>
        </authorList>
    </citation>
    <scope>NUCLEOTIDE SEQUENCE [LARGE SCALE GENOMIC DNA]</scope>
    <source>
        <strain evidence="2 3">CECT 7682</strain>
    </source>
</reference>
<evidence type="ECO:0000256" key="1">
    <source>
        <dbReference type="SAM" id="SignalP"/>
    </source>
</evidence>
<comment type="caution">
    <text evidence="2">The sequence shown here is derived from an EMBL/GenBank/DDBJ whole genome shotgun (WGS) entry which is preliminary data.</text>
</comment>
<evidence type="ECO:0000313" key="3">
    <source>
        <dbReference type="Proteomes" id="UP001589654"/>
    </source>
</evidence>
<name>A0ABV5J593_9BACT</name>
<keyword evidence="1" id="KW-0732">Signal</keyword>
<dbReference type="Proteomes" id="UP001589654">
    <property type="component" value="Unassembled WGS sequence"/>
</dbReference>
<gene>
    <name evidence="2" type="ORF">ACFFUR_09270</name>
</gene>
<accession>A0ABV5J593</accession>
<dbReference type="EMBL" id="JBHMEW010000056">
    <property type="protein sequence ID" value="MFB9211997.1"/>
    <property type="molecule type" value="Genomic_DNA"/>
</dbReference>
<proteinExistence type="predicted"/>
<keyword evidence="3" id="KW-1185">Reference proteome</keyword>
<organism evidence="2 3">
    <name type="scientific">Echinicola jeungdonensis</name>
    <dbReference type="NCBI Taxonomy" id="709343"/>
    <lineage>
        <taxon>Bacteria</taxon>
        <taxon>Pseudomonadati</taxon>
        <taxon>Bacteroidota</taxon>
        <taxon>Cytophagia</taxon>
        <taxon>Cytophagales</taxon>
        <taxon>Cyclobacteriaceae</taxon>
        <taxon>Echinicola</taxon>
    </lineage>
</organism>
<feature type="signal peptide" evidence="1">
    <location>
        <begin position="1"/>
        <end position="18"/>
    </location>
</feature>
<feature type="chain" id="PRO_5047262794" description="Outer membrane protein beta-barrel domain-containing protein" evidence="1">
    <location>
        <begin position="19"/>
        <end position="192"/>
    </location>
</feature>
<evidence type="ECO:0008006" key="4">
    <source>
        <dbReference type="Google" id="ProtNLM"/>
    </source>
</evidence>
<sequence>MKKLLLFVMLSLPLLAYSQERSIGLRLGEPLGVTYKMFVDENFSLEGIVGRGSSNSTAYYRRVFESNKPTPGAFYMGNSAGGALSLHGRVAYNEDVTPEFDITEGKLLAYGGAGFQLRSVNVEYVYRETGETTPLYESRNNFDFGPEAYGGVEYYLEDYPVNIFAEIGLFMEVVDRPGHVKLQGGIGARYIF</sequence>
<evidence type="ECO:0000313" key="2">
    <source>
        <dbReference type="EMBL" id="MFB9211997.1"/>
    </source>
</evidence>
<dbReference type="RefSeq" id="WP_379945406.1">
    <property type="nucleotide sequence ID" value="NZ_JBHMEW010000056.1"/>
</dbReference>
<protein>
    <recommendedName>
        <fullName evidence="4">Outer membrane protein beta-barrel domain-containing protein</fullName>
    </recommendedName>
</protein>